<keyword evidence="3" id="KW-0432">Leucine biosynthesis</keyword>
<name>A0A662D8G8_UNCAE</name>
<reference evidence="5 6" key="1">
    <citation type="submission" date="2018-06" db="EMBL/GenBank/DDBJ databases">
        <title>Extensive metabolic versatility and redundancy in microbially diverse, dynamic hydrothermal sediments.</title>
        <authorList>
            <person name="Dombrowski N."/>
            <person name="Teske A."/>
            <person name="Baker B.J."/>
        </authorList>
    </citation>
    <scope>NUCLEOTIDE SEQUENCE [LARGE SCALE GENOMIC DNA]</scope>
    <source>
        <strain evidence="5">B3_G15</strain>
    </source>
</reference>
<dbReference type="InterPro" id="IPR033940">
    <property type="entry name" value="IPMI_Swivel"/>
</dbReference>
<dbReference type="CDD" id="cd01577">
    <property type="entry name" value="IPMI_Swivel"/>
    <property type="match status" value="1"/>
</dbReference>
<keyword evidence="3" id="KW-0100">Branched-chain amino acid biosynthesis</keyword>
<comment type="catalytic activity">
    <reaction evidence="3">
        <text>(2R,3S)-3-isopropylmalate = (2S)-2-isopropylmalate</text>
        <dbReference type="Rhea" id="RHEA:32287"/>
        <dbReference type="ChEBI" id="CHEBI:1178"/>
        <dbReference type="ChEBI" id="CHEBI:35121"/>
        <dbReference type="EC" id="4.2.1.33"/>
    </reaction>
</comment>
<dbReference type="InterPro" id="IPR050075">
    <property type="entry name" value="LeuD"/>
</dbReference>
<gene>
    <name evidence="3 5" type="primary">leuD</name>
    <name evidence="5" type="ORF">DRJ04_07510</name>
</gene>
<evidence type="ECO:0000313" key="6">
    <source>
        <dbReference type="Proteomes" id="UP000280417"/>
    </source>
</evidence>
<proteinExistence type="inferred from homology"/>
<dbReference type="InterPro" id="IPR015928">
    <property type="entry name" value="Aconitase/3IPM_dehydase_swvl"/>
</dbReference>
<comment type="caution">
    <text evidence="5">The sequence shown here is derived from an EMBL/GenBank/DDBJ whole genome shotgun (WGS) entry which is preliminary data.</text>
</comment>
<dbReference type="AlphaFoldDB" id="A0A662D8G8"/>
<dbReference type="PANTHER" id="PTHR43345:SF2">
    <property type="entry name" value="3-ISOPROPYLMALATE DEHYDRATASE SMALL SUBUNIT 1"/>
    <property type="match status" value="1"/>
</dbReference>
<evidence type="ECO:0000313" key="5">
    <source>
        <dbReference type="EMBL" id="RLE11735.1"/>
    </source>
</evidence>
<feature type="domain" description="Aconitase A/isopropylmalate dehydratase small subunit swivel" evidence="4">
    <location>
        <begin position="48"/>
        <end position="100"/>
    </location>
</feature>
<comment type="subunit">
    <text evidence="3">Heterodimer of LeuC and LeuD.</text>
</comment>
<dbReference type="HAMAP" id="MF_01032">
    <property type="entry name" value="LeuD_type2"/>
    <property type="match status" value="1"/>
</dbReference>
<evidence type="ECO:0000256" key="2">
    <source>
        <dbReference type="ARBA" id="ARBA00023239"/>
    </source>
</evidence>
<comment type="pathway">
    <text evidence="3">Amino-acid biosynthesis; L-leucine biosynthesis; L-leucine from 3-methyl-2-oxobutanoate: step 2/4.</text>
</comment>
<dbReference type="Gene3D" id="3.20.19.10">
    <property type="entry name" value="Aconitase, domain 4"/>
    <property type="match status" value="1"/>
</dbReference>
<dbReference type="GO" id="GO:0009098">
    <property type="term" value="P:L-leucine biosynthetic process"/>
    <property type="evidence" value="ECO:0007669"/>
    <property type="project" value="UniProtKB-UniRule"/>
</dbReference>
<dbReference type="Proteomes" id="UP000280417">
    <property type="component" value="Unassembled WGS sequence"/>
</dbReference>
<dbReference type="InterPro" id="IPR011827">
    <property type="entry name" value="LeuD_type2/HacB/DmdB"/>
</dbReference>
<sequence>MKIRGKIIKYGDNVNTDEIIPATYLVTVDPQKLGEHCMEGIDKDFVKKVKASPVVVAGRNFGCGSSREHAPLALKGAGVKCVVASSFARIFFRNAINIGLPIIESRECAENCREKDLLEIDTDKGIIRNITQDKVFSICPYPEFIQKFIEEGGIDSWVKKRVYG</sequence>
<dbReference type="Pfam" id="PF00694">
    <property type="entry name" value="Aconitase_C"/>
    <property type="match status" value="1"/>
</dbReference>
<dbReference type="InterPro" id="IPR000573">
    <property type="entry name" value="AconitaseA/IPMdHydase_ssu_swvl"/>
</dbReference>
<comment type="function">
    <text evidence="3">Catalyzes the isomerization between 2-isopropylmalate and 3-isopropylmalate, via the formation of 2-isopropylmaleate.</text>
</comment>
<protein>
    <recommendedName>
        <fullName evidence="3">3-isopropylmalate dehydratase small subunit</fullName>
        <ecNumber evidence="3">4.2.1.33</ecNumber>
    </recommendedName>
    <alternativeName>
        <fullName evidence="3">Alpha-IPM isomerase</fullName>
        <shortName evidence="3">IPMI</shortName>
    </alternativeName>
    <alternativeName>
        <fullName evidence="3">Isopropylmalate isomerase</fullName>
    </alternativeName>
</protein>
<dbReference type="EMBL" id="QMQA01000224">
    <property type="protein sequence ID" value="RLE11735.1"/>
    <property type="molecule type" value="Genomic_DNA"/>
</dbReference>
<dbReference type="GO" id="GO:0003861">
    <property type="term" value="F:3-isopropylmalate dehydratase activity"/>
    <property type="evidence" value="ECO:0007669"/>
    <property type="project" value="UniProtKB-UniRule"/>
</dbReference>
<comment type="similarity">
    <text evidence="1 3">Belongs to the LeuD family. LeuD type 2 subfamily.</text>
</comment>
<dbReference type="SUPFAM" id="SSF52016">
    <property type="entry name" value="LeuD/IlvD-like"/>
    <property type="match status" value="1"/>
</dbReference>
<dbReference type="NCBIfam" id="TIGR02087">
    <property type="entry name" value="LEUD_arch"/>
    <property type="match status" value="1"/>
</dbReference>
<evidence type="ECO:0000256" key="3">
    <source>
        <dbReference type="HAMAP-Rule" id="MF_01032"/>
    </source>
</evidence>
<evidence type="ECO:0000259" key="4">
    <source>
        <dbReference type="Pfam" id="PF00694"/>
    </source>
</evidence>
<keyword evidence="2 3" id="KW-0456">Lyase</keyword>
<dbReference type="UniPathway" id="UPA00048">
    <property type="reaction ID" value="UER00071"/>
</dbReference>
<organism evidence="5 6">
    <name type="scientific">Aerophobetes bacterium</name>
    <dbReference type="NCBI Taxonomy" id="2030807"/>
    <lineage>
        <taxon>Bacteria</taxon>
        <taxon>Candidatus Aerophobota</taxon>
    </lineage>
</organism>
<keyword evidence="3" id="KW-0028">Amino-acid biosynthesis</keyword>
<dbReference type="EC" id="4.2.1.33" evidence="3"/>
<accession>A0A662D8G8</accession>
<dbReference type="PANTHER" id="PTHR43345">
    <property type="entry name" value="3-ISOPROPYLMALATE DEHYDRATASE SMALL SUBUNIT 2-RELATED-RELATED"/>
    <property type="match status" value="1"/>
</dbReference>
<evidence type="ECO:0000256" key="1">
    <source>
        <dbReference type="ARBA" id="ARBA00009869"/>
    </source>
</evidence>